<evidence type="ECO:0000313" key="2">
    <source>
        <dbReference type="Proteomes" id="UP000004471"/>
    </source>
</evidence>
<sequence length="43" mass="4931">FSQFLLQGLLLLLSGLKFGSQLNQLIVDVLQRLRRQTFRLSGL</sequence>
<proteinExistence type="predicted"/>
<dbReference type="Proteomes" id="UP000004471">
    <property type="component" value="Unassembled WGS sequence"/>
</dbReference>
<dbReference type="EMBL" id="AEAH01003814">
    <property type="protein sequence ID" value="EGH35602.1"/>
    <property type="molecule type" value="Genomic_DNA"/>
</dbReference>
<organism evidence="1 2">
    <name type="scientific">Pseudomonas syringae pv. japonica str. M301072</name>
    <dbReference type="NCBI Taxonomy" id="629262"/>
    <lineage>
        <taxon>Bacteria</taxon>
        <taxon>Pseudomonadati</taxon>
        <taxon>Pseudomonadota</taxon>
        <taxon>Gammaproteobacteria</taxon>
        <taxon>Pseudomonadales</taxon>
        <taxon>Pseudomonadaceae</taxon>
        <taxon>Pseudomonas</taxon>
        <taxon>Pseudomonas syringae</taxon>
    </lineage>
</organism>
<feature type="non-terminal residue" evidence="1">
    <location>
        <position position="1"/>
    </location>
</feature>
<comment type="caution">
    <text evidence="1">The sequence shown here is derived from an EMBL/GenBank/DDBJ whole genome shotgun (WGS) entry which is preliminary data.</text>
</comment>
<dbReference type="HOGENOM" id="CLU_3244239_0_0_6"/>
<name>F3FZG0_PSESX</name>
<evidence type="ECO:0000313" key="1">
    <source>
        <dbReference type="EMBL" id="EGH35602.1"/>
    </source>
</evidence>
<dbReference type="AlphaFoldDB" id="F3FZG0"/>
<gene>
    <name evidence="1" type="ORF">PSYJA_43896</name>
</gene>
<protein>
    <submittedName>
        <fullName evidence="1">Uncharacterized protein</fullName>
    </submittedName>
</protein>
<feature type="non-terminal residue" evidence="1">
    <location>
        <position position="43"/>
    </location>
</feature>
<accession>F3FZG0</accession>
<reference evidence="1 2" key="1">
    <citation type="journal article" date="2011" name="PLoS Pathog.">
        <title>Dynamic evolution of pathogenicity revealed by sequencing and comparative genomics of 19 Pseudomonas syringae isolates.</title>
        <authorList>
            <person name="Baltrus D.A."/>
            <person name="Nishimura M.T."/>
            <person name="Romanchuk A."/>
            <person name="Chang J.H."/>
            <person name="Mukhtar M.S."/>
            <person name="Cherkis K."/>
            <person name="Roach J."/>
            <person name="Grant S.R."/>
            <person name="Jones C.D."/>
            <person name="Dangl J.L."/>
        </authorList>
    </citation>
    <scope>NUCLEOTIDE SEQUENCE [LARGE SCALE GENOMIC DNA]</scope>
    <source>
        <strain evidence="2">M301072PT</strain>
    </source>
</reference>